<evidence type="ECO:0000313" key="3">
    <source>
        <dbReference type="Proteomes" id="UP001060336"/>
    </source>
</evidence>
<dbReference type="Pfam" id="PF03372">
    <property type="entry name" value="Exo_endo_phos"/>
    <property type="match status" value="1"/>
</dbReference>
<dbReference type="PANTHER" id="PTHR14859">
    <property type="entry name" value="CALCOFLUOR WHITE HYPERSENSITIVE PROTEIN PRECURSOR"/>
    <property type="match status" value="1"/>
</dbReference>
<dbReference type="AlphaFoldDB" id="A0A9J7AUW2"/>
<sequence length="295" mass="32779">MTLTFATYNIQFGLGQDGKFDTGRIADAVAAADIVCFQEVVQGWPRDDYEDQAATIAGRLNHFYVFGSTFDVDGSFRDEDGKVVNRRRTFGNMVASRWPISASRTLHLRKKPSPGVFDLQRCAVEAIVELPSGPIRVYSTHLAHQAPSHRMPQVEALREYVFRAPHEGAPIDGPHPLPPEAAFDWTEGLPFAPAPKSAILAGDLNCRPTSEEYAHLCGEPHQKRGRTRLYDQLVDTWVAAGHDEEGVSTLYNRDGDYKIDHVLVTDDLAPKVKSSRVASEVTASDHYPVFVEFNL</sequence>
<evidence type="ECO:0000259" key="1">
    <source>
        <dbReference type="Pfam" id="PF03372"/>
    </source>
</evidence>
<dbReference type="Proteomes" id="UP001060336">
    <property type="component" value="Chromosome"/>
</dbReference>
<keyword evidence="2" id="KW-0255">Endonuclease</keyword>
<dbReference type="InterPro" id="IPR036691">
    <property type="entry name" value="Endo/exonu/phosph_ase_sf"/>
</dbReference>
<dbReference type="InterPro" id="IPR051916">
    <property type="entry name" value="GPI-anchor_lipid_remodeler"/>
</dbReference>
<dbReference type="RefSeq" id="WP_257770422.1">
    <property type="nucleotide sequence ID" value="NZ_CP102480.1"/>
</dbReference>
<dbReference type="EMBL" id="CP102480">
    <property type="protein sequence ID" value="UUX51120.1"/>
    <property type="molecule type" value="Genomic_DNA"/>
</dbReference>
<dbReference type="GO" id="GO:0016020">
    <property type="term" value="C:membrane"/>
    <property type="evidence" value="ECO:0007669"/>
    <property type="project" value="GOC"/>
</dbReference>
<protein>
    <submittedName>
        <fullName evidence="2">Endonuclease/exonuclease/phosphatase family protein</fullName>
    </submittedName>
</protein>
<dbReference type="PANTHER" id="PTHR14859:SF1">
    <property type="entry name" value="PGAP2-INTERACTING PROTEIN"/>
    <property type="match status" value="1"/>
</dbReference>
<dbReference type="KEGG" id="naci:NUH88_05375"/>
<proteinExistence type="predicted"/>
<dbReference type="GO" id="GO:0004519">
    <property type="term" value="F:endonuclease activity"/>
    <property type="evidence" value="ECO:0007669"/>
    <property type="project" value="UniProtKB-KW"/>
</dbReference>
<accession>A0A9J7AUW2</accession>
<dbReference type="GO" id="GO:0006506">
    <property type="term" value="P:GPI anchor biosynthetic process"/>
    <property type="evidence" value="ECO:0007669"/>
    <property type="project" value="TreeGrafter"/>
</dbReference>
<keyword evidence="3" id="KW-1185">Reference proteome</keyword>
<organism evidence="2 3">
    <name type="scientific">Nisaea acidiphila</name>
    <dbReference type="NCBI Taxonomy" id="1862145"/>
    <lineage>
        <taxon>Bacteria</taxon>
        <taxon>Pseudomonadati</taxon>
        <taxon>Pseudomonadota</taxon>
        <taxon>Alphaproteobacteria</taxon>
        <taxon>Rhodospirillales</taxon>
        <taxon>Thalassobaculaceae</taxon>
        <taxon>Nisaea</taxon>
    </lineage>
</organism>
<reference evidence="2" key="1">
    <citation type="submission" date="2022-08" db="EMBL/GenBank/DDBJ databases">
        <title>Nisaea acidiphila sp. nov., isolated from a marine algal debris and emended description of the genus Nisaea Urios et al. 2008.</title>
        <authorList>
            <person name="Kwon K."/>
        </authorList>
    </citation>
    <scope>NUCLEOTIDE SEQUENCE</scope>
    <source>
        <strain evidence="2">MEBiC11861</strain>
    </source>
</reference>
<keyword evidence="2" id="KW-0378">Hydrolase</keyword>
<keyword evidence="2" id="KW-0540">Nuclease</keyword>
<evidence type="ECO:0000313" key="2">
    <source>
        <dbReference type="EMBL" id="UUX51120.1"/>
    </source>
</evidence>
<dbReference type="Gene3D" id="3.60.10.10">
    <property type="entry name" value="Endonuclease/exonuclease/phosphatase"/>
    <property type="match status" value="1"/>
</dbReference>
<dbReference type="InterPro" id="IPR005135">
    <property type="entry name" value="Endo/exonuclease/phosphatase"/>
</dbReference>
<dbReference type="SUPFAM" id="SSF56219">
    <property type="entry name" value="DNase I-like"/>
    <property type="match status" value="1"/>
</dbReference>
<feature type="domain" description="Endonuclease/exonuclease/phosphatase" evidence="1">
    <location>
        <begin position="6"/>
        <end position="286"/>
    </location>
</feature>
<gene>
    <name evidence="2" type="ORF">NUH88_05375</name>
</gene>
<name>A0A9J7AUW2_9PROT</name>